<evidence type="ECO:0000256" key="3">
    <source>
        <dbReference type="ARBA" id="ARBA00022771"/>
    </source>
</evidence>
<evidence type="ECO:0000256" key="1">
    <source>
        <dbReference type="ARBA" id="ARBA00022723"/>
    </source>
</evidence>
<dbReference type="Gene3D" id="1.10.8.420">
    <property type="entry name" value="RecR Domain 1"/>
    <property type="match status" value="1"/>
</dbReference>
<evidence type="ECO:0000313" key="10">
    <source>
        <dbReference type="Proteomes" id="UP000731465"/>
    </source>
</evidence>
<dbReference type="EMBL" id="JAGFNY010000050">
    <property type="protein sequence ID" value="MBW7571078.1"/>
    <property type="molecule type" value="Genomic_DNA"/>
</dbReference>
<dbReference type="PANTHER" id="PTHR30446">
    <property type="entry name" value="RECOMBINATION PROTEIN RECR"/>
    <property type="match status" value="1"/>
</dbReference>
<comment type="caution">
    <text evidence="9">The sequence shown here is derived from an EMBL/GenBank/DDBJ whole genome shotgun (WGS) entry which is preliminary data.</text>
</comment>
<keyword evidence="10" id="KW-1185">Reference proteome</keyword>
<keyword evidence="6 7" id="KW-0234">DNA repair</keyword>
<evidence type="ECO:0000256" key="6">
    <source>
        <dbReference type="ARBA" id="ARBA00023204"/>
    </source>
</evidence>
<evidence type="ECO:0000313" key="9">
    <source>
        <dbReference type="EMBL" id="MBW7571078.1"/>
    </source>
</evidence>
<keyword evidence="5 7" id="KW-0233">DNA recombination</keyword>
<proteinExistence type="inferred from homology"/>
<dbReference type="SMART" id="SM00493">
    <property type="entry name" value="TOPRIM"/>
    <property type="match status" value="1"/>
</dbReference>
<keyword evidence="1 7" id="KW-0479">Metal-binding</keyword>
<dbReference type="InterPro" id="IPR034137">
    <property type="entry name" value="TOPRIM_RecR"/>
</dbReference>
<protein>
    <recommendedName>
        <fullName evidence="7">Recombination protein RecR</fullName>
    </recommendedName>
</protein>
<dbReference type="SUPFAM" id="SSF111304">
    <property type="entry name" value="Recombination protein RecR"/>
    <property type="match status" value="1"/>
</dbReference>
<dbReference type="RefSeq" id="WP_219938301.1">
    <property type="nucleotide sequence ID" value="NZ_JAGFNY010000050.1"/>
</dbReference>
<evidence type="ECO:0000259" key="8">
    <source>
        <dbReference type="PROSITE" id="PS50880"/>
    </source>
</evidence>
<dbReference type="InterPro" id="IPR023627">
    <property type="entry name" value="Rcmb_RecR"/>
</dbReference>
<keyword evidence="4 7" id="KW-0862">Zinc</keyword>
<dbReference type="Pfam" id="PF13662">
    <property type="entry name" value="Toprim_4"/>
    <property type="match status" value="1"/>
</dbReference>
<evidence type="ECO:0000256" key="7">
    <source>
        <dbReference type="HAMAP-Rule" id="MF_00017"/>
    </source>
</evidence>
<comment type="similarity">
    <text evidence="7">Belongs to the RecR family.</text>
</comment>
<sequence length="201" mass="21729">MSSSTLLDELIRALQVQPGVGPASASRIAYYLLDRKRKEGLGLAKALTDAMDKISYCPKCRNYTDNEGEECKLCSSAQRATQRTICVVEHPNDIEAIENSSSFKGSYFVLHGHISPLDGIGPEAIGLDLLKGRIEKEHIQEVILALGQTVEGDVTASYIAAMAKKMSVKVTRIATGVPLGGSLNTVDGNTLAMSFNYRHDV</sequence>
<accession>A0ABS7DIF5</accession>
<reference evidence="9 10" key="1">
    <citation type="submission" date="2021-03" db="EMBL/GenBank/DDBJ databases">
        <title>Succinivibrio sp. nov. isolated from feces of cow.</title>
        <authorList>
            <person name="Choi J.-Y."/>
        </authorList>
    </citation>
    <scope>NUCLEOTIDE SEQUENCE [LARGE SCALE GENOMIC DNA]</scope>
    <source>
        <strain evidence="9 10">AGMB01872</strain>
    </source>
</reference>
<name>A0ABS7DIF5_9GAMM</name>
<evidence type="ECO:0000256" key="2">
    <source>
        <dbReference type="ARBA" id="ARBA00022763"/>
    </source>
</evidence>
<organism evidence="9 10">
    <name type="scientific">Succinivibrio faecicola</name>
    <dbReference type="NCBI Taxonomy" id="2820300"/>
    <lineage>
        <taxon>Bacteria</taxon>
        <taxon>Pseudomonadati</taxon>
        <taxon>Pseudomonadota</taxon>
        <taxon>Gammaproteobacteria</taxon>
        <taxon>Aeromonadales</taxon>
        <taxon>Succinivibrionaceae</taxon>
        <taxon>Succinivibrio</taxon>
    </lineage>
</organism>
<keyword evidence="3 7" id="KW-0863">Zinc-finger</keyword>
<gene>
    <name evidence="7 9" type="primary">recR</name>
    <name evidence="9" type="ORF">J5V48_09250</name>
</gene>
<comment type="function">
    <text evidence="7">May play a role in DNA repair. It seems to be involved in an RecBC-independent recombinational process of DNA repair. It may act with RecF and RecO.</text>
</comment>
<evidence type="ECO:0000256" key="4">
    <source>
        <dbReference type="ARBA" id="ARBA00022833"/>
    </source>
</evidence>
<dbReference type="Gene3D" id="3.40.1360.10">
    <property type="match status" value="1"/>
</dbReference>
<feature type="domain" description="Toprim" evidence="8">
    <location>
        <begin position="83"/>
        <end position="178"/>
    </location>
</feature>
<keyword evidence="2 7" id="KW-0227">DNA damage</keyword>
<dbReference type="PROSITE" id="PS50880">
    <property type="entry name" value="TOPRIM"/>
    <property type="match status" value="1"/>
</dbReference>
<dbReference type="Pfam" id="PF21175">
    <property type="entry name" value="RecR_C"/>
    <property type="match status" value="1"/>
</dbReference>
<comment type="caution">
    <text evidence="7">Lacks conserved residue(s) required for the propagation of feature annotation.</text>
</comment>
<dbReference type="InterPro" id="IPR000093">
    <property type="entry name" value="DNA_Rcmb_RecR"/>
</dbReference>
<dbReference type="NCBIfam" id="TIGR00615">
    <property type="entry name" value="recR"/>
    <property type="match status" value="1"/>
</dbReference>
<dbReference type="CDD" id="cd01025">
    <property type="entry name" value="TOPRIM_recR"/>
    <property type="match status" value="1"/>
</dbReference>
<dbReference type="InterPro" id="IPR006171">
    <property type="entry name" value="TOPRIM_dom"/>
</dbReference>
<dbReference type="Pfam" id="PF21176">
    <property type="entry name" value="RecR_HhH"/>
    <property type="match status" value="1"/>
</dbReference>
<evidence type="ECO:0000256" key="5">
    <source>
        <dbReference type="ARBA" id="ARBA00023172"/>
    </source>
</evidence>
<dbReference type="HAMAP" id="MF_00017">
    <property type="entry name" value="RecR"/>
    <property type="match status" value="1"/>
</dbReference>
<dbReference type="PANTHER" id="PTHR30446:SF0">
    <property type="entry name" value="RECOMBINATION PROTEIN RECR"/>
    <property type="match status" value="1"/>
</dbReference>
<dbReference type="Proteomes" id="UP000731465">
    <property type="component" value="Unassembled WGS sequence"/>
</dbReference>